<dbReference type="AlphaFoldDB" id="A0A7Y3XAG4"/>
<accession>A0A7Y3XAG4</accession>
<gene>
    <name evidence="2" type="ORF">HLB35_04220</name>
</gene>
<feature type="transmembrane region" description="Helical" evidence="1">
    <location>
        <begin position="65"/>
        <end position="90"/>
    </location>
</feature>
<reference evidence="2 3" key="1">
    <citation type="submission" date="2020-05" db="EMBL/GenBank/DDBJ databases">
        <authorList>
            <person name="Ruan W."/>
            <person name="Jeon C.O."/>
            <person name="Chun B.H."/>
        </authorList>
    </citation>
    <scope>NUCLEOTIDE SEQUENCE [LARGE SCALE GENOMIC DNA]</scope>
    <source>
        <strain evidence="2 3">TBZ9</strain>
    </source>
</reference>
<evidence type="ECO:0000313" key="3">
    <source>
        <dbReference type="Proteomes" id="UP000588806"/>
    </source>
</evidence>
<dbReference type="InterPro" id="IPR059133">
    <property type="entry name" value="TsoY-like"/>
</dbReference>
<keyword evidence="1" id="KW-0472">Membrane</keyword>
<organism evidence="2 3">
    <name type="scientific">Vreelandella azerica</name>
    <dbReference type="NCBI Taxonomy" id="2732867"/>
    <lineage>
        <taxon>Bacteria</taxon>
        <taxon>Pseudomonadati</taxon>
        <taxon>Pseudomonadota</taxon>
        <taxon>Gammaproteobacteria</taxon>
        <taxon>Oceanospirillales</taxon>
        <taxon>Halomonadaceae</taxon>
        <taxon>Vreelandella</taxon>
    </lineage>
</organism>
<feature type="transmembrane region" description="Helical" evidence="1">
    <location>
        <begin position="213"/>
        <end position="240"/>
    </location>
</feature>
<dbReference type="Proteomes" id="UP000588806">
    <property type="component" value="Unassembled WGS sequence"/>
</dbReference>
<keyword evidence="1" id="KW-0812">Transmembrane</keyword>
<dbReference type="NCBIfam" id="NF047644">
    <property type="entry name" value="TsoY_fam"/>
    <property type="match status" value="1"/>
</dbReference>
<protein>
    <submittedName>
        <fullName evidence="2">Uncharacterized protein</fullName>
    </submittedName>
</protein>
<sequence length="405" mass="44286">MLFRLPPTRAEHYSPLYFLAALGAGGLTVSFFMWLMFWLPHPSIPVPTFDALYKVLIQGSLFQRFILLAGGVGVALFAYLHFRLLVWNLLSYREFRVSPSYQSLRSSNDEVQLLAAPLALAMSVNVCFIVSLVFIPGVWSVVEWLFPLATLAMLAIGGWAMALLKDYWGRVLTEGGFDVERNNSFAQLLPAFALAMVAVGLSAPAAMSQHTGTAVLSLILSSFFMMMAIIIGAVKLILGLRDMLIQGANPEAAPTLWVVVPIITVLTIALVRQTHGIDHHLGEGAGGIATFSMLTNLLAVQVAFTLLGWVVLRRHRYFARFVTGPERSPGSYTLVCPGVALAVMLHFFINLALAKNGAIVPKGAVYWGLSLVAVTIQAATIWLVWTLNRKHFDPDNLPAFQATAN</sequence>
<keyword evidence="3" id="KW-1185">Reference proteome</keyword>
<evidence type="ECO:0000313" key="2">
    <source>
        <dbReference type="EMBL" id="NOG31170.1"/>
    </source>
</evidence>
<proteinExistence type="predicted"/>
<comment type="caution">
    <text evidence="2">The sequence shown here is derived from an EMBL/GenBank/DDBJ whole genome shotgun (WGS) entry which is preliminary data.</text>
</comment>
<feature type="transmembrane region" description="Helical" evidence="1">
    <location>
        <begin position="144"/>
        <end position="164"/>
    </location>
</feature>
<evidence type="ECO:0000256" key="1">
    <source>
        <dbReference type="SAM" id="Phobius"/>
    </source>
</evidence>
<feature type="transmembrane region" description="Helical" evidence="1">
    <location>
        <begin position="185"/>
        <end position="207"/>
    </location>
</feature>
<feature type="transmembrane region" description="Helical" evidence="1">
    <location>
        <begin position="111"/>
        <end position="138"/>
    </location>
</feature>
<feature type="transmembrane region" description="Helical" evidence="1">
    <location>
        <begin position="365"/>
        <end position="385"/>
    </location>
</feature>
<feature type="transmembrane region" description="Helical" evidence="1">
    <location>
        <begin position="332"/>
        <end position="353"/>
    </location>
</feature>
<dbReference type="RefSeq" id="WP_171701650.1">
    <property type="nucleotide sequence ID" value="NZ_JABFHI010000002.1"/>
</dbReference>
<feature type="transmembrane region" description="Helical" evidence="1">
    <location>
        <begin position="16"/>
        <end position="39"/>
    </location>
</feature>
<keyword evidence="1" id="KW-1133">Transmembrane helix</keyword>
<feature type="transmembrane region" description="Helical" evidence="1">
    <location>
        <begin position="252"/>
        <end position="271"/>
    </location>
</feature>
<name>A0A7Y3XAG4_9GAMM</name>
<feature type="transmembrane region" description="Helical" evidence="1">
    <location>
        <begin position="291"/>
        <end position="312"/>
    </location>
</feature>
<reference evidence="2 3" key="2">
    <citation type="submission" date="2020-06" db="EMBL/GenBank/DDBJ databases">
        <title>Halomonas songnenensis sp. nov., a moderately halophilic bacterium isolated from saline and alkaline soils.</title>
        <authorList>
            <person name="Jiang J."/>
            <person name="Pan Y."/>
        </authorList>
    </citation>
    <scope>NUCLEOTIDE SEQUENCE [LARGE SCALE GENOMIC DNA]</scope>
    <source>
        <strain evidence="2 3">TBZ9</strain>
    </source>
</reference>
<dbReference type="EMBL" id="JABFHI010000002">
    <property type="protein sequence ID" value="NOG31170.1"/>
    <property type="molecule type" value="Genomic_DNA"/>
</dbReference>